<protein>
    <submittedName>
        <fullName evidence="1">Sporulation inhibitor of replication protein SirA</fullName>
    </submittedName>
</protein>
<evidence type="ECO:0000313" key="2">
    <source>
        <dbReference type="Proteomes" id="UP001596549"/>
    </source>
</evidence>
<evidence type="ECO:0000313" key="1">
    <source>
        <dbReference type="EMBL" id="MFC7372274.1"/>
    </source>
</evidence>
<sequence length="147" mass="17405">MRGYFLYKIREDVAHEFYGKESKIFSLFLEERKSKNADKRSIAQKQTAYITLPIEAEKLMSYLWRLSVPGSSFDTRKNVFSITLSKSEVHLYLNRDYLMLESRGTFDAETTMFELLRKVETRFLAMDFEAKKYGWLFPVKLNSFYGA</sequence>
<dbReference type="Pfam" id="PF10747">
    <property type="entry name" value="SirA"/>
    <property type="match status" value="1"/>
</dbReference>
<keyword evidence="2" id="KW-1185">Reference proteome</keyword>
<proteinExistence type="predicted"/>
<accession>A0ABW2NP72</accession>
<gene>
    <name evidence="1" type="primary">sirA</name>
    <name evidence="1" type="ORF">ACFQPF_11305</name>
</gene>
<comment type="caution">
    <text evidence="1">The sequence shown here is derived from an EMBL/GenBank/DDBJ whole genome shotgun (WGS) entry which is preliminary data.</text>
</comment>
<dbReference type="RefSeq" id="WP_379749664.1">
    <property type="nucleotide sequence ID" value="NZ_JBHTCP010000016.1"/>
</dbReference>
<name>A0ABW2NP72_9BACL</name>
<reference evidence="2" key="1">
    <citation type="journal article" date="2019" name="Int. J. Syst. Evol. Microbiol.">
        <title>The Global Catalogue of Microorganisms (GCM) 10K type strain sequencing project: providing services to taxonomists for standard genome sequencing and annotation.</title>
        <authorList>
            <consortium name="The Broad Institute Genomics Platform"/>
            <consortium name="The Broad Institute Genome Sequencing Center for Infectious Disease"/>
            <person name="Wu L."/>
            <person name="Ma J."/>
        </authorList>
    </citation>
    <scope>NUCLEOTIDE SEQUENCE [LARGE SCALE GENOMIC DNA]</scope>
    <source>
        <strain evidence="2">NBRC 106396</strain>
    </source>
</reference>
<dbReference type="Proteomes" id="UP001596549">
    <property type="component" value="Unassembled WGS sequence"/>
</dbReference>
<dbReference type="Gene3D" id="3.30.310.250">
    <property type="entry name" value="Sporulation inhibitor of replication protein SirA"/>
    <property type="match status" value="1"/>
</dbReference>
<dbReference type="EMBL" id="JBHTCP010000016">
    <property type="protein sequence ID" value="MFC7372274.1"/>
    <property type="molecule type" value="Genomic_DNA"/>
</dbReference>
<organism evidence="1 2">
    <name type="scientific">Fictibacillus iocasae</name>
    <dbReference type="NCBI Taxonomy" id="2715437"/>
    <lineage>
        <taxon>Bacteria</taxon>
        <taxon>Bacillati</taxon>
        <taxon>Bacillota</taxon>
        <taxon>Bacilli</taxon>
        <taxon>Bacillales</taxon>
        <taxon>Fictibacillaceae</taxon>
        <taxon>Fictibacillus</taxon>
    </lineage>
</organism>
<dbReference type="InterPro" id="IPR019683">
    <property type="entry name" value="SirA"/>
</dbReference>
<dbReference type="InterPro" id="IPR038449">
    <property type="entry name" value="SirA_sf"/>
</dbReference>